<dbReference type="PANTHER" id="PTHR33603:SF1">
    <property type="entry name" value="RIBOSOMAL RNA LARGE SUBUNIT METHYLTRANSFERASE H"/>
    <property type="match status" value="1"/>
</dbReference>
<keyword evidence="3 5" id="KW-0949">S-adenosyl-L-methionine</keyword>
<dbReference type="NCBIfam" id="NF000986">
    <property type="entry name" value="PRK00103.1-4"/>
    <property type="match status" value="1"/>
</dbReference>
<dbReference type="Pfam" id="PF02590">
    <property type="entry name" value="SPOUT_MTase"/>
    <property type="match status" value="1"/>
</dbReference>
<keyword evidence="2 5" id="KW-0808">Transferase</keyword>
<keyword evidence="7" id="KW-1185">Reference proteome</keyword>
<dbReference type="EC" id="2.1.1.177" evidence="5"/>
<evidence type="ECO:0000256" key="5">
    <source>
        <dbReference type="HAMAP-Rule" id="MF_00658"/>
    </source>
</evidence>
<keyword evidence="5" id="KW-0698">rRNA processing</keyword>
<comment type="caution">
    <text evidence="6">The sequence shown here is derived from an EMBL/GenBank/DDBJ whole genome shotgun (WGS) entry which is preliminary data.</text>
</comment>
<evidence type="ECO:0000256" key="2">
    <source>
        <dbReference type="ARBA" id="ARBA00022679"/>
    </source>
</evidence>
<name>A0A7W2TWG6_9GAMM</name>
<dbReference type="PANTHER" id="PTHR33603">
    <property type="entry name" value="METHYLTRANSFERASE"/>
    <property type="match status" value="1"/>
</dbReference>
<dbReference type="Proteomes" id="UP000539350">
    <property type="component" value="Unassembled WGS sequence"/>
</dbReference>
<dbReference type="InterPro" id="IPR003742">
    <property type="entry name" value="RlmH-like"/>
</dbReference>
<proteinExistence type="inferred from homology"/>
<dbReference type="EMBL" id="JACFXU010000014">
    <property type="protein sequence ID" value="MBA6413215.1"/>
    <property type="molecule type" value="Genomic_DNA"/>
</dbReference>
<dbReference type="AlphaFoldDB" id="A0A7W2TWG6"/>
<evidence type="ECO:0000256" key="1">
    <source>
        <dbReference type="ARBA" id="ARBA00022603"/>
    </source>
</evidence>
<feature type="binding site" evidence="5">
    <location>
        <position position="104"/>
    </location>
    <ligand>
        <name>S-adenosyl-L-methionine</name>
        <dbReference type="ChEBI" id="CHEBI:59789"/>
    </ligand>
</feature>
<dbReference type="HAMAP" id="MF_00658">
    <property type="entry name" value="23SrRNA_methyltr_H"/>
    <property type="match status" value="1"/>
</dbReference>
<dbReference type="GO" id="GO:0070038">
    <property type="term" value="F:rRNA (pseudouridine-N3-)-methyltransferase activity"/>
    <property type="evidence" value="ECO:0007669"/>
    <property type="project" value="UniProtKB-UniRule"/>
</dbReference>
<dbReference type="SUPFAM" id="SSF75217">
    <property type="entry name" value="alpha/beta knot"/>
    <property type="match status" value="1"/>
</dbReference>
<feature type="binding site" evidence="5">
    <location>
        <begin position="123"/>
        <end position="128"/>
    </location>
    <ligand>
        <name>S-adenosyl-L-methionine</name>
        <dbReference type="ChEBI" id="CHEBI:59789"/>
    </ligand>
</feature>
<comment type="function">
    <text evidence="5">Specifically methylates the pseudouridine at position 1915 (m3Psi1915) in 23S rRNA.</text>
</comment>
<dbReference type="Gene3D" id="3.40.1280.10">
    <property type="match status" value="1"/>
</dbReference>
<dbReference type="PIRSF" id="PIRSF004505">
    <property type="entry name" value="MT_bac"/>
    <property type="match status" value="1"/>
</dbReference>
<protein>
    <recommendedName>
        <fullName evidence="5">Ribosomal RNA large subunit methyltransferase H</fullName>
        <ecNumber evidence="5">2.1.1.177</ecNumber>
    </recommendedName>
    <alternativeName>
        <fullName evidence="5">23S rRNA (pseudouridine1915-N3)-methyltransferase</fullName>
    </alternativeName>
    <alternativeName>
        <fullName evidence="5">23S rRNA m3Psi1915 methyltransferase</fullName>
    </alternativeName>
    <alternativeName>
        <fullName evidence="5">rRNA (pseudouridine-N3-)-methyltransferase RlmH</fullName>
    </alternativeName>
</protein>
<evidence type="ECO:0000256" key="3">
    <source>
        <dbReference type="ARBA" id="ARBA00022691"/>
    </source>
</evidence>
<gene>
    <name evidence="5 6" type="primary">rlmH</name>
    <name evidence="6" type="ORF">H2508_08855</name>
</gene>
<comment type="subcellular location">
    <subcellularLocation>
        <location evidence="5">Cytoplasm</location>
    </subcellularLocation>
</comment>
<dbReference type="CDD" id="cd18081">
    <property type="entry name" value="RlmH-like"/>
    <property type="match status" value="1"/>
</dbReference>
<evidence type="ECO:0000313" key="6">
    <source>
        <dbReference type="EMBL" id="MBA6413215.1"/>
    </source>
</evidence>
<sequence>MRLTIVAVGGRMPAWVEEGVSEYSKRLPRELRLQWREVPLARRGKDAKAEQLCQAEGEQILKAVPQGDRVIALDVKGRSWTTPELAQQLSSWQMSGDNYSLLIGGPDGLSAECLARAERRWSLSALTLPHPLVRIVLAEQLYRAWTITVNHPYHRE</sequence>
<dbReference type="InterPro" id="IPR029028">
    <property type="entry name" value="Alpha/beta_knot_MTases"/>
</dbReference>
<organism evidence="6 7">
    <name type="scientific">Sediminihaliea albiluteola</name>
    <dbReference type="NCBI Taxonomy" id="2758564"/>
    <lineage>
        <taxon>Bacteria</taxon>
        <taxon>Pseudomonadati</taxon>
        <taxon>Pseudomonadota</taxon>
        <taxon>Gammaproteobacteria</taxon>
        <taxon>Cellvibrionales</taxon>
        <taxon>Halieaceae</taxon>
        <taxon>Sediminihaliea</taxon>
    </lineage>
</organism>
<reference evidence="6 7" key="1">
    <citation type="submission" date="2020-07" db="EMBL/GenBank/DDBJ databases">
        <title>Halieaceae bacterium, F7430, whole genome shotgun sequencing project.</title>
        <authorList>
            <person name="Jiang S."/>
            <person name="Liu Z.W."/>
            <person name="Du Z.J."/>
        </authorList>
    </citation>
    <scope>NUCLEOTIDE SEQUENCE [LARGE SCALE GENOMIC DNA]</scope>
    <source>
        <strain evidence="6 7">F7430</strain>
    </source>
</reference>
<dbReference type="InterPro" id="IPR029026">
    <property type="entry name" value="tRNA_m1G_MTases_N"/>
</dbReference>
<comment type="subunit">
    <text evidence="5">Homodimer.</text>
</comment>
<keyword evidence="5" id="KW-0963">Cytoplasm</keyword>
<keyword evidence="1 5" id="KW-0489">Methyltransferase</keyword>
<evidence type="ECO:0000313" key="7">
    <source>
        <dbReference type="Proteomes" id="UP000539350"/>
    </source>
</evidence>
<comment type="similarity">
    <text evidence="4 5">Belongs to the RNA methyltransferase RlmH family.</text>
</comment>
<comment type="catalytic activity">
    <reaction evidence="5">
        <text>pseudouridine(1915) in 23S rRNA + S-adenosyl-L-methionine = N(3)-methylpseudouridine(1915) in 23S rRNA + S-adenosyl-L-homocysteine + H(+)</text>
        <dbReference type="Rhea" id="RHEA:42752"/>
        <dbReference type="Rhea" id="RHEA-COMP:10221"/>
        <dbReference type="Rhea" id="RHEA-COMP:10222"/>
        <dbReference type="ChEBI" id="CHEBI:15378"/>
        <dbReference type="ChEBI" id="CHEBI:57856"/>
        <dbReference type="ChEBI" id="CHEBI:59789"/>
        <dbReference type="ChEBI" id="CHEBI:65314"/>
        <dbReference type="ChEBI" id="CHEBI:74486"/>
        <dbReference type="EC" id="2.1.1.177"/>
    </reaction>
</comment>
<dbReference type="GO" id="GO:0005737">
    <property type="term" value="C:cytoplasm"/>
    <property type="evidence" value="ECO:0007669"/>
    <property type="project" value="UniProtKB-SubCell"/>
</dbReference>
<dbReference type="NCBIfam" id="TIGR00246">
    <property type="entry name" value="tRNA_RlmH_YbeA"/>
    <property type="match status" value="1"/>
</dbReference>
<feature type="binding site" evidence="5">
    <location>
        <position position="73"/>
    </location>
    <ligand>
        <name>S-adenosyl-L-methionine</name>
        <dbReference type="ChEBI" id="CHEBI:59789"/>
    </ligand>
</feature>
<dbReference type="RefSeq" id="WP_182172041.1">
    <property type="nucleotide sequence ID" value="NZ_JACFXU010000014.1"/>
</dbReference>
<evidence type="ECO:0000256" key="4">
    <source>
        <dbReference type="ARBA" id="ARBA00038303"/>
    </source>
</evidence>
<accession>A0A7W2TWG6</accession>